<reference evidence="1 2" key="1">
    <citation type="submission" date="2018-08" db="EMBL/GenBank/DDBJ databases">
        <title>Murine metabolic-syndrome-specific gut microbial biobank.</title>
        <authorList>
            <person name="Liu C."/>
        </authorList>
    </citation>
    <scope>NUCLEOTIDE SEQUENCE [LARGE SCALE GENOMIC DNA]</scope>
    <source>
        <strain evidence="1 2">X69</strain>
    </source>
</reference>
<dbReference type="AlphaFoldDB" id="A0A845RJC1"/>
<name>A0A845RJC1_9FIRM</name>
<dbReference type="EMBL" id="QXWZ01000023">
    <property type="protein sequence ID" value="NBI79649.1"/>
    <property type="molecule type" value="Genomic_DNA"/>
</dbReference>
<evidence type="ECO:0000313" key="1">
    <source>
        <dbReference type="EMBL" id="NBI79649.1"/>
    </source>
</evidence>
<organism evidence="1 2">
    <name type="scientific">Anaerotruncus colihominis</name>
    <dbReference type="NCBI Taxonomy" id="169435"/>
    <lineage>
        <taxon>Bacteria</taxon>
        <taxon>Bacillati</taxon>
        <taxon>Bacillota</taxon>
        <taxon>Clostridia</taxon>
        <taxon>Eubacteriales</taxon>
        <taxon>Oscillospiraceae</taxon>
        <taxon>Anaerotruncus</taxon>
    </lineage>
</organism>
<protein>
    <submittedName>
        <fullName evidence="1">Uncharacterized protein</fullName>
    </submittedName>
</protein>
<sequence>MPGCAAEFLFRGALFFMRTVRGALLSVRREKRRKLLEYRGMGRSIPAAFLDLANKSACNLGEGQV</sequence>
<evidence type="ECO:0000313" key="2">
    <source>
        <dbReference type="Proteomes" id="UP000446348"/>
    </source>
</evidence>
<proteinExistence type="predicted"/>
<comment type="caution">
    <text evidence="1">The sequence shown here is derived from an EMBL/GenBank/DDBJ whole genome shotgun (WGS) entry which is preliminary data.</text>
</comment>
<accession>A0A845RJC1</accession>
<dbReference type="Proteomes" id="UP000446348">
    <property type="component" value="Unassembled WGS sequence"/>
</dbReference>
<gene>
    <name evidence="1" type="ORF">D3Z39_12375</name>
</gene>